<feature type="domain" description="NAC" evidence="6">
    <location>
        <begin position="1"/>
        <end position="114"/>
    </location>
</feature>
<keyword evidence="5" id="KW-1133">Transmembrane helix</keyword>
<dbReference type="PANTHER" id="PTHR31744:SF210">
    <property type="entry name" value="NAC DOMAIN-CONTAINING PROTEIN 86-LIKE"/>
    <property type="match status" value="1"/>
</dbReference>
<gene>
    <name evidence="7" type="ORF">KI387_019403</name>
</gene>
<feature type="compositionally biased region" description="Polar residues" evidence="4">
    <location>
        <begin position="481"/>
        <end position="492"/>
    </location>
</feature>
<evidence type="ECO:0000313" key="8">
    <source>
        <dbReference type="Proteomes" id="UP000824469"/>
    </source>
</evidence>
<dbReference type="SUPFAM" id="SSF101941">
    <property type="entry name" value="NAC domain"/>
    <property type="match status" value="1"/>
</dbReference>
<evidence type="ECO:0000256" key="4">
    <source>
        <dbReference type="SAM" id="MobiDB-lite"/>
    </source>
</evidence>
<dbReference type="Gene3D" id="2.170.150.80">
    <property type="entry name" value="NAC domain"/>
    <property type="match status" value="1"/>
</dbReference>
<dbReference type="InterPro" id="IPR036093">
    <property type="entry name" value="NAC_dom_sf"/>
</dbReference>
<dbReference type="OMA" id="QVDAMPN"/>
<accession>A0AA38G6C3</accession>
<keyword evidence="1" id="KW-0805">Transcription regulation</keyword>
<dbReference type="Pfam" id="PF02365">
    <property type="entry name" value="NAM"/>
    <property type="match status" value="1"/>
</dbReference>
<keyword evidence="5" id="KW-0812">Transmembrane</keyword>
<dbReference type="Proteomes" id="UP000824469">
    <property type="component" value="Unassembled WGS sequence"/>
</dbReference>
<name>A0AA38G6C3_TAXCH</name>
<proteinExistence type="predicted"/>
<evidence type="ECO:0000256" key="3">
    <source>
        <dbReference type="ARBA" id="ARBA00023242"/>
    </source>
</evidence>
<feature type="transmembrane region" description="Helical" evidence="5">
    <location>
        <begin position="827"/>
        <end position="852"/>
    </location>
</feature>
<comment type="caution">
    <text evidence="7">The sequence shown here is derived from an EMBL/GenBank/DDBJ whole genome shotgun (WGS) entry which is preliminary data.</text>
</comment>
<keyword evidence="5" id="KW-0472">Membrane</keyword>
<evidence type="ECO:0000259" key="6">
    <source>
        <dbReference type="PROSITE" id="PS51005"/>
    </source>
</evidence>
<dbReference type="GO" id="GO:0006355">
    <property type="term" value="P:regulation of DNA-templated transcription"/>
    <property type="evidence" value="ECO:0007669"/>
    <property type="project" value="InterPro"/>
</dbReference>
<evidence type="ECO:0000256" key="1">
    <source>
        <dbReference type="ARBA" id="ARBA00023015"/>
    </source>
</evidence>
<keyword evidence="2" id="KW-0804">Transcription</keyword>
<feature type="region of interest" description="Disordered" evidence="4">
    <location>
        <begin position="475"/>
        <end position="496"/>
    </location>
</feature>
<dbReference type="AlphaFoldDB" id="A0AA38G6C3"/>
<evidence type="ECO:0000313" key="7">
    <source>
        <dbReference type="EMBL" id="KAH9317634.1"/>
    </source>
</evidence>
<evidence type="ECO:0000256" key="2">
    <source>
        <dbReference type="ARBA" id="ARBA00023163"/>
    </source>
</evidence>
<feature type="region of interest" description="Disordered" evidence="4">
    <location>
        <begin position="665"/>
        <end position="693"/>
    </location>
</feature>
<protein>
    <recommendedName>
        <fullName evidence="6">NAC domain-containing protein</fullName>
    </recommendedName>
</protein>
<sequence length="860" mass="94876">TNYSFKFNFSDRSFLPRCDKQWYFFSPCDRKYPNGSLTIKATEAGYWKATGKDHKIYSRSISTGVRKTLVFYKGRPPHGDKTEWLLHEYHLDENECKAGAGLQNAFVLCQVLKKDEPVAKTRGQRSTEIDKCDTSRKGIRPFYDNEEQSEDRSKQVKEIQTNSSLPYMTEDSDELNMWLDILLDEVSSSSSSRVPGKDTISIQVDAMPNDSGLQCESAWLPSFNDDFPEVPADLSFSRAEVANGYLFGDEMDDYFEESEILEEILHAASQDYDNSNVDFQVDVMPNDSGSQCESASLPSYNDDFPQVSSYLSFSQAEATNEYSFGEEMDDYLEEAEILNEILHVASQDSNKSNVDHSFPEDSYSDILNGDYLGLDDLENCDSSVSFDSSINNESSGIQMRPRSSAFQSYQQEVSSEGTYKRKIRLQLHKMEVSVQTNEKYVTARDSSCALSYLGESQIGSIYDLPVQQLLLDSRGEKRSNSEIIRQNESSATGGLPMELINQRDELSWCQKHGVTDPANFSSVSNSADIPVSHGLTSTHPNQFELLNKDLSETIETPSNTFETAVKPDTICVNKCQAPFQAILSSSSGNSPSVMSITKEIDNSEMSEHVCFEGYVLESNNLSTIELHQTGINTSSENPLALSTQAVCLCGNSTFEETMARSGASSLAFGSGKKSSAVNSSERKSPASPNEGPKHSKILSKLLGCIPASPASAMELPANLKSDKHILGLEDATNAGSVHFAVTSDPTVKKVTSKGIVEYSGLDMASSGLRLRVIQESNDIVSGGKGKSEEAYEHSTGTNLSSVHPRRLFSLVSHLGKRVSFTGSRGGVVLTCLFGTAFLFFFLLLSRVFWLFASTFSAIAF</sequence>
<keyword evidence="8" id="KW-1185">Reference proteome</keyword>
<organism evidence="7 8">
    <name type="scientific">Taxus chinensis</name>
    <name type="common">Chinese yew</name>
    <name type="synonym">Taxus wallichiana var. chinensis</name>
    <dbReference type="NCBI Taxonomy" id="29808"/>
    <lineage>
        <taxon>Eukaryota</taxon>
        <taxon>Viridiplantae</taxon>
        <taxon>Streptophyta</taxon>
        <taxon>Embryophyta</taxon>
        <taxon>Tracheophyta</taxon>
        <taxon>Spermatophyta</taxon>
        <taxon>Pinopsida</taxon>
        <taxon>Pinidae</taxon>
        <taxon>Conifers II</taxon>
        <taxon>Cupressales</taxon>
        <taxon>Taxaceae</taxon>
        <taxon>Taxus</taxon>
    </lineage>
</organism>
<dbReference type="GO" id="GO:0003677">
    <property type="term" value="F:DNA binding"/>
    <property type="evidence" value="ECO:0007669"/>
    <property type="project" value="InterPro"/>
</dbReference>
<dbReference type="PANTHER" id="PTHR31744">
    <property type="entry name" value="PROTEIN CUP-SHAPED COTYLEDON 2-RELATED"/>
    <property type="match status" value="1"/>
</dbReference>
<dbReference type="InterPro" id="IPR003441">
    <property type="entry name" value="NAC-dom"/>
</dbReference>
<keyword evidence="3" id="KW-0539">Nucleus</keyword>
<reference evidence="7 8" key="1">
    <citation type="journal article" date="2021" name="Nat. Plants">
        <title>The Taxus genome provides insights into paclitaxel biosynthesis.</title>
        <authorList>
            <person name="Xiong X."/>
            <person name="Gou J."/>
            <person name="Liao Q."/>
            <person name="Li Y."/>
            <person name="Zhou Q."/>
            <person name="Bi G."/>
            <person name="Li C."/>
            <person name="Du R."/>
            <person name="Wang X."/>
            <person name="Sun T."/>
            <person name="Guo L."/>
            <person name="Liang H."/>
            <person name="Lu P."/>
            <person name="Wu Y."/>
            <person name="Zhang Z."/>
            <person name="Ro D.K."/>
            <person name="Shang Y."/>
            <person name="Huang S."/>
            <person name="Yan J."/>
        </authorList>
    </citation>
    <scope>NUCLEOTIDE SEQUENCE [LARGE SCALE GENOMIC DNA]</scope>
    <source>
        <strain evidence="7">Ta-2019</strain>
    </source>
</reference>
<dbReference type="EMBL" id="JAHRHJ020000004">
    <property type="protein sequence ID" value="KAH9317634.1"/>
    <property type="molecule type" value="Genomic_DNA"/>
</dbReference>
<feature type="non-terminal residue" evidence="7">
    <location>
        <position position="860"/>
    </location>
</feature>
<evidence type="ECO:0000256" key="5">
    <source>
        <dbReference type="SAM" id="Phobius"/>
    </source>
</evidence>
<dbReference type="PROSITE" id="PS51005">
    <property type="entry name" value="NAC"/>
    <property type="match status" value="1"/>
</dbReference>